<organism evidence="3 4">
    <name type="scientific">Mycobacterium phage Legolas</name>
    <dbReference type="NCBI Taxonomy" id="2499046"/>
    <lineage>
        <taxon>Viruses</taxon>
        <taxon>Duplodnaviria</taxon>
        <taxon>Heunggongvirae</taxon>
        <taxon>Uroviricota</taxon>
        <taxon>Caudoviricetes</taxon>
        <taxon>Bclasvirinae</taxon>
        <taxon>Pegunavirus</taxon>
        <taxon>Pegunavirus Pg1</taxon>
    </lineage>
</organism>
<dbReference type="EMBL" id="MK279861">
    <property type="protein sequence ID" value="AZS08576.1"/>
    <property type="molecule type" value="Genomic_DNA"/>
</dbReference>
<sequence>MRAYLYLGTHITSWLGHAGVPLFVSHRRLKRLRSLPRAIEVWALDSGGFSELSMFGGWQTTAREYVEAVNRYDQQIGKLEWAAPQDWMCEPDMVDRTGLSVAEHQRRTVANYVELRRLWGEVSDEHCPFMPVLQGYEVADYAKCMSMYADAGIDLHNIELVGVGSVCRRQHTDEIRRVSRASSTRTPSCPYTVSGSSPSGCASTGTCSRPPTRWPGRSTPVSTRRCPAASASMCIAAIASTGRCGGVEAS</sequence>
<feature type="compositionally biased region" description="Polar residues" evidence="1">
    <location>
        <begin position="180"/>
        <end position="209"/>
    </location>
</feature>
<accession>A0A3S9UE97</accession>
<dbReference type="Proteomes" id="UP000286723">
    <property type="component" value="Segment"/>
</dbReference>
<dbReference type="GO" id="GO:0016740">
    <property type="term" value="F:transferase activity"/>
    <property type="evidence" value="ECO:0007669"/>
    <property type="project" value="UniProtKB-KW"/>
</dbReference>
<evidence type="ECO:0000313" key="4">
    <source>
        <dbReference type="Proteomes" id="UP000286723"/>
    </source>
</evidence>
<keyword evidence="3" id="KW-0808">Transferase</keyword>
<evidence type="ECO:0000313" key="3">
    <source>
        <dbReference type="EMBL" id="AZS08576.1"/>
    </source>
</evidence>
<protein>
    <submittedName>
        <fullName evidence="3">Queuine tRNA-ribosyltransferase</fullName>
    </submittedName>
</protein>
<name>A0A3S9UE97_9CAUD</name>
<reference evidence="3 4" key="1">
    <citation type="submission" date="2018-12" db="EMBL/GenBank/DDBJ databases">
        <authorList>
            <person name="Curtis N."/>
            <person name="Kistler A.B."/>
            <person name="Roscher J.E."/>
            <person name="Garlena R.A."/>
            <person name="Russell D.A."/>
            <person name="Pope W.H."/>
            <person name="Jacobs-Sera D."/>
            <person name="Hatfull G.F."/>
        </authorList>
    </citation>
    <scope>NUCLEOTIDE SEQUENCE [LARGE SCALE GENOMIC DNA]</scope>
</reference>
<gene>
    <name evidence="3" type="primary">19</name>
    <name evidence="3" type="ORF">SEA_LEGOLAS_19</name>
</gene>
<evidence type="ECO:0000259" key="2">
    <source>
        <dbReference type="Pfam" id="PF23859"/>
    </source>
</evidence>
<evidence type="ECO:0000256" key="1">
    <source>
        <dbReference type="SAM" id="MobiDB-lite"/>
    </source>
</evidence>
<proteinExistence type="predicted"/>
<dbReference type="Pfam" id="PF23859">
    <property type="entry name" value="DpdA"/>
    <property type="match status" value="1"/>
</dbReference>
<feature type="domain" description="DeoxyPurine in DNA protein A" evidence="2">
    <location>
        <begin position="1"/>
        <end position="195"/>
    </location>
</feature>
<dbReference type="InterPro" id="IPR055645">
    <property type="entry name" value="DpdA"/>
</dbReference>
<feature type="region of interest" description="Disordered" evidence="1">
    <location>
        <begin position="179"/>
        <end position="221"/>
    </location>
</feature>